<evidence type="ECO:0000313" key="3">
    <source>
        <dbReference type="Proteomes" id="UP001159364"/>
    </source>
</evidence>
<comment type="caution">
    <text evidence="2">The sequence shown here is derived from an EMBL/GenBank/DDBJ whole genome shotgun (WGS) entry which is preliminary data.</text>
</comment>
<dbReference type="SMART" id="SM00256">
    <property type="entry name" value="FBOX"/>
    <property type="match status" value="1"/>
</dbReference>
<dbReference type="PANTHER" id="PTHR47123:SF28">
    <property type="entry name" value="F-BOX DOMAIN-CONTAINING PROTEIN"/>
    <property type="match status" value="1"/>
</dbReference>
<accession>A0AAV8TCS1</accession>
<dbReference type="PANTHER" id="PTHR47123">
    <property type="entry name" value="F-BOX PROTEIN SKIP23"/>
    <property type="match status" value="1"/>
</dbReference>
<dbReference type="Pfam" id="PF03478">
    <property type="entry name" value="Beta-prop_KIB1-4"/>
    <property type="match status" value="1"/>
</dbReference>
<feature type="domain" description="F-box" evidence="1">
    <location>
        <begin position="12"/>
        <end position="53"/>
    </location>
</feature>
<gene>
    <name evidence="2" type="ORF">K2173_006168</name>
</gene>
<evidence type="ECO:0000259" key="1">
    <source>
        <dbReference type="SMART" id="SM00256"/>
    </source>
</evidence>
<dbReference type="EMBL" id="JAIWQS010000005">
    <property type="protein sequence ID" value="KAJ8764428.1"/>
    <property type="molecule type" value="Genomic_DNA"/>
</dbReference>
<dbReference type="Gene3D" id="1.20.1280.50">
    <property type="match status" value="1"/>
</dbReference>
<dbReference type="InterPro" id="IPR005174">
    <property type="entry name" value="KIB1-4_b-propeller"/>
</dbReference>
<dbReference type="InterPro" id="IPR051304">
    <property type="entry name" value="SCF_F-box_domain"/>
</dbReference>
<keyword evidence="3" id="KW-1185">Reference proteome</keyword>
<organism evidence="2 3">
    <name type="scientific">Erythroxylum novogranatense</name>
    <dbReference type="NCBI Taxonomy" id="1862640"/>
    <lineage>
        <taxon>Eukaryota</taxon>
        <taxon>Viridiplantae</taxon>
        <taxon>Streptophyta</taxon>
        <taxon>Embryophyta</taxon>
        <taxon>Tracheophyta</taxon>
        <taxon>Spermatophyta</taxon>
        <taxon>Magnoliopsida</taxon>
        <taxon>eudicotyledons</taxon>
        <taxon>Gunneridae</taxon>
        <taxon>Pentapetalae</taxon>
        <taxon>rosids</taxon>
        <taxon>fabids</taxon>
        <taxon>Malpighiales</taxon>
        <taxon>Erythroxylaceae</taxon>
        <taxon>Erythroxylum</taxon>
    </lineage>
</organism>
<sequence length="399" mass="45879">MNTTALNQWADLPSELLKTISNLLDSPLDVLRFRSVCSSWHSSSSKPCFDRKTPPVTVNLPHLPFETVFSRSRICLLELLSLRNPSSSYKEEEVEKSKRWLVKVQETSKGKLRLVHPLSGQIITYPPIRLNLLDVRIVELCQAFTLRSSCGSSVVGVNKVVLFQESKSCIRDRLAFLVIFQEGKLGYWRHGDKDWALLGDEKFQYDDIIVHKGQFYVVDCWGTVSWIDSSLRVVQYSPPLYGCGGKKNLVESCGDLYVVDRYLDGERRKWIGNFYANNHRFNPYHQALRLRYRNVTPKTEAFRVFKLDEDWGTWIDVKSLGDRIFVLGVECCFSISCGELGGGKGNCIYFTDDDIYIGGRLRADYIQVFQLEDGRIETLDMPQYSHIFWPPKHRTVSST</sequence>
<evidence type="ECO:0000313" key="2">
    <source>
        <dbReference type="EMBL" id="KAJ8764428.1"/>
    </source>
</evidence>
<dbReference type="InterPro" id="IPR036047">
    <property type="entry name" value="F-box-like_dom_sf"/>
</dbReference>
<protein>
    <recommendedName>
        <fullName evidence="1">F-box domain-containing protein</fullName>
    </recommendedName>
</protein>
<name>A0AAV8TCS1_9ROSI</name>
<proteinExistence type="predicted"/>
<dbReference type="InterPro" id="IPR001810">
    <property type="entry name" value="F-box_dom"/>
</dbReference>
<dbReference type="AlphaFoldDB" id="A0AAV8TCS1"/>
<dbReference type="Proteomes" id="UP001159364">
    <property type="component" value="Linkage Group LG05"/>
</dbReference>
<dbReference type="SUPFAM" id="SSF81383">
    <property type="entry name" value="F-box domain"/>
    <property type="match status" value="1"/>
</dbReference>
<reference evidence="2 3" key="1">
    <citation type="submission" date="2021-09" db="EMBL/GenBank/DDBJ databases">
        <title>Genomic insights and catalytic innovation underlie evolution of tropane alkaloids biosynthesis.</title>
        <authorList>
            <person name="Wang Y.-J."/>
            <person name="Tian T."/>
            <person name="Huang J.-P."/>
            <person name="Huang S.-X."/>
        </authorList>
    </citation>
    <scope>NUCLEOTIDE SEQUENCE [LARGE SCALE GENOMIC DNA]</scope>
    <source>
        <strain evidence="2">KIB-2018</strain>
        <tissue evidence="2">Leaf</tissue>
    </source>
</reference>